<dbReference type="Pfam" id="PF01381">
    <property type="entry name" value="HTH_3"/>
    <property type="match status" value="1"/>
</dbReference>
<dbReference type="PANTHER" id="PTHR46797:SF1">
    <property type="entry name" value="METHYLPHOSPHONATE SYNTHASE"/>
    <property type="match status" value="1"/>
</dbReference>
<dbReference type="InterPro" id="IPR001387">
    <property type="entry name" value="Cro/C1-type_HTH"/>
</dbReference>
<dbReference type="InterPro" id="IPR010982">
    <property type="entry name" value="Lambda_DNA-bd_dom_sf"/>
</dbReference>
<gene>
    <name evidence="3" type="ORF">CPZ25_016775</name>
</gene>
<dbReference type="RefSeq" id="WP_058695761.1">
    <property type="nucleotide sequence ID" value="NZ_CABJDW020000007.1"/>
</dbReference>
<proteinExistence type="predicted"/>
<feature type="domain" description="HTH cro/C1-type" evidence="2">
    <location>
        <begin position="14"/>
        <end position="68"/>
    </location>
</feature>
<dbReference type="PROSITE" id="PS50943">
    <property type="entry name" value="HTH_CROC1"/>
    <property type="match status" value="1"/>
</dbReference>
<dbReference type="SMART" id="SM00530">
    <property type="entry name" value="HTH_XRE"/>
    <property type="match status" value="1"/>
</dbReference>
<dbReference type="AlphaFoldDB" id="A0A4P9CB94"/>
<dbReference type="KEGG" id="emt:CPZ25_016775"/>
<dbReference type="InterPro" id="IPR050807">
    <property type="entry name" value="TransReg_Diox_bact_type"/>
</dbReference>
<dbReference type="CDD" id="cd00093">
    <property type="entry name" value="HTH_XRE"/>
    <property type="match status" value="1"/>
</dbReference>
<protein>
    <submittedName>
        <fullName evidence="3">XRE family transcriptional regulator</fullName>
    </submittedName>
</protein>
<dbReference type="GO" id="GO:0003677">
    <property type="term" value="F:DNA binding"/>
    <property type="evidence" value="ECO:0007669"/>
    <property type="project" value="UniProtKB-KW"/>
</dbReference>
<dbReference type="PANTHER" id="PTHR46797">
    <property type="entry name" value="HTH-TYPE TRANSCRIPTIONAL REGULATOR"/>
    <property type="match status" value="1"/>
</dbReference>
<dbReference type="SUPFAM" id="SSF47413">
    <property type="entry name" value="lambda repressor-like DNA-binding domains"/>
    <property type="match status" value="1"/>
</dbReference>
<organism evidence="3 4">
    <name type="scientific">Eubacterium maltosivorans</name>
    <dbReference type="NCBI Taxonomy" id="2041044"/>
    <lineage>
        <taxon>Bacteria</taxon>
        <taxon>Bacillati</taxon>
        <taxon>Bacillota</taxon>
        <taxon>Clostridia</taxon>
        <taxon>Eubacteriales</taxon>
        <taxon>Eubacteriaceae</taxon>
        <taxon>Eubacterium</taxon>
    </lineage>
</organism>
<dbReference type="GO" id="GO:0005829">
    <property type="term" value="C:cytosol"/>
    <property type="evidence" value="ECO:0007669"/>
    <property type="project" value="TreeGrafter"/>
</dbReference>
<dbReference type="EMBL" id="CP029487">
    <property type="protein sequence ID" value="QCT72907.1"/>
    <property type="molecule type" value="Genomic_DNA"/>
</dbReference>
<evidence type="ECO:0000313" key="3">
    <source>
        <dbReference type="EMBL" id="QCT72907.1"/>
    </source>
</evidence>
<evidence type="ECO:0000259" key="2">
    <source>
        <dbReference type="PROSITE" id="PS50943"/>
    </source>
</evidence>
<name>A0A4P9CB94_EUBML</name>
<sequence>MESRLDQKAIGQRIRQRRTFLNMSREDLARKIGITQTFLTDIELGTKGFSLKSLERFCEALKMSSDSILFGKSLDEKEKNTALLDILEHCPDEKKEYAERMMMLFLMSHETSNEC</sequence>
<dbReference type="Gene3D" id="1.10.260.40">
    <property type="entry name" value="lambda repressor-like DNA-binding domains"/>
    <property type="match status" value="1"/>
</dbReference>
<dbReference type="GO" id="GO:0003700">
    <property type="term" value="F:DNA-binding transcription factor activity"/>
    <property type="evidence" value="ECO:0007669"/>
    <property type="project" value="TreeGrafter"/>
</dbReference>
<evidence type="ECO:0000313" key="4">
    <source>
        <dbReference type="Proteomes" id="UP000218387"/>
    </source>
</evidence>
<keyword evidence="4" id="KW-1185">Reference proteome</keyword>
<dbReference type="Proteomes" id="UP000218387">
    <property type="component" value="Chromosome"/>
</dbReference>
<keyword evidence="1" id="KW-0238">DNA-binding</keyword>
<evidence type="ECO:0000256" key="1">
    <source>
        <dbReference type="ARBA" id="ARBA00023125"/>
    </source>
</evidence>
<reference evidence="3 4" key="1">
    <citation type="submission" date="2018-05" db="EMBL/GenBank/DDBJ databases">
        <title>Genome comparison of Eubacterium sp.</title>
        <authorList>
            <person name="Feng Y."/>
            <person name="Sanchez-Andrea I."/>
            <person name="Stams A.J.M."/>
            <person name="De Vos W.M."/>
        </authorList>
    </citation>
    <scope>NUCLEOTIDE SEQUENCE [LARGE SCALE GENOMIC DNA]</scope>
    <source>
        <strain evidence="3 4">YI</strain>
    </source>
</reference>
<accession>A0A4P9CB94</accession>